<name>A0AAD6VRK9_9AGAR</name>
<keyword evidence="2" id="KW-1185">Reference proteome</keyword>
<dbReference type="Proteomes" id="UP001219525">
    <property type="component" value="Unassembled WGS sequence"/>
</dbReference>
<proteinExistence type="predicted"/>
<evidence type="ECO:0000313" key="1">
    <source>
        <dbReference type="EMBL" id="KAJ7220669.1"/>
    </source>
</evidence>
<organism evidence="1 2">
    <name type="scientific">Mycena pura</name>
    <dbReference type="NCBI Taxonomy" id="153505"/>
    <lineage>
        <taxon>Eukaryota</taxon>
        <taxon>Fungi</taxon>
        <taxon>Dikarya</taxon>
        <taxon>Basidiomycota</taxon>
        <taxon>Agaricomycotina</taxon>
        <taxon>Agaricomycetes</taxon>
        <taxon>Agaricomycetidae</taxon>
        <taxon>Agaricales</taxon>
        <taxon>Marasmiineae</taxon>
        <taxon>Mycenaceae</taxon>
        <taxon>Mycena</taxon>
    </lineage>
</organism>
<sequence>MCVSVSLVGSGKHEIWCPRGRFYAKNEHIGSDSALSEPGSKIRTKVWEKASGRKARRPGEVPSSEWQNSREFSVTDLSIYDNASNIFNSELVERGHLSGCFAHERRMCQVNAELLTARGVTPITQLVVKSFSTCGLAIGLLPNHMANRSSRPPFWPAGPDRIIAHELSPKGGKGFPPIIRGPAGRVSSWDVIVSDCLGNPDGARRAQSRPS</sequence>
<protein>
    <submittedName>
        <fullName evidence="1">Uncharacterized protein</fullName>
    </submittedName>
</protein>
<dbReference type="EMBL" id="JARJCW010000009">
    <property type="protein sequence ID" value="KAJ7220669.1"/>
    <property type="molecule type" value="Genomic_DNA"/>
</dbReference>
<gene>
    <name evidence="1" type="ORF">GGX14DRAFT_389075</name>
</gene>
<reference evidence="1" key="1">
    <citation type="submission" date="2023-03" db="EMBL/GenBank/DDBJ databases">
        <title>Massive genome expansion in bonnet fungi (Mycena s.s.) driven by repeated elements and novel gene families across ecological guilds.</title>
        <authorList>
            <consortium name="Lawrence Berkeley National Laboratory"/>
            <person name="Harder C.B."/>
            <person name="Miyauchi S."/>
            <person name="Viragh M."/>
            <person name="Kuo A."/>
            <person name="Thoen E."/>
            <person name="Andreopoulos B."/>
            <person name="Lu D."/>
            <person name="Skrede I."/>
            <person name="Drula E."/>
            <person name="Henrissat B."/>
            <person name="Morin E."/>
            <person name="Kohler A."/>
            <person name="Barry K."/>
            <person name="LaButti K."/>
            <person name="Morin E."/>
            <person name="Salamov A."/>
            <person name="Lipzen A."/>
            <person name="Mereny Z."/>
            <person name="Hegedus B."/>
            <person name="Baldrian P."/>
            <person name="Stursova M."/>
            <person name="Weitz H."/>
            <person name="Taylor A."/>
            <person name="Grigoriev I.V."/>
            <person name="Nagy L.G."/>
            <person name="Martin F."/>
            <person name="Kauserud H."/>
        </authorList>
    </citation>
    <scope>NUCLEOTIDE SEQUENCE</scope>
    <source>
        <strain evidence="1">9144</strain>
    </source>
</reference>
<comment type="caution">
    <text evidence="1">The sequence shown here is derived from an EMBL/GenBank/DDBJ whole genome shotgun (WGS) entry which is preliminary data.</text>
</comment>
<accession>A0AAD6VRK9</accession>
<evidence type="ECO:0000313" key="2">
    <source>
        <dbReference type="Proteomes" id="UP001219525"/>
    </source>
</evidence>
<dbReference type="AlphaFoldDB" id="A0AAD6VRK9"/>